<name>A0A084AZT4_STACB</name>
<sequence>MDEFRNAIDKIAEAAKKASVGSRRVFVGLGGMELRPDLIELFAKRHSNIRFAMSGRDISTLAAGMAKQAAAMHEMSTRIRL</sequence>
<keyword evidence="2" id="KW-1185">Reference proteome</keyword>
<dbReference type="EMBL" id="KL648406">
    <property type="protein sequence ID" value="KEY70813.1"/>
    <property type="molecule type" value="Genomic_DNA"/>
</dbReference>
<proteinExistence type="predicted"/>
<protein>
    <submittedName>
        <fullName evidence="1">Uncharacterized protein</fullName>
    </submittedName>
</protein>
<dbReference type="AlphaFoldDB" id="A0A084AZT4"/>
<accession>A0A084AZT4</accession>
<gene>
    <name evidence="1" type="ORF">S7711_11484</name>
</gene>
<organism evidence="1 2">
    <name type="scientific">Stachybotrys chartarum (strain CBS 109288 / IBT 7711)</name>
    <name type="common">Toxic black mold</name>
    <name type="synonym">Stilbospora chartarum</name>
    <dbReference type="NCBI Taxonomy" id="1280523"/>
    <lineage>
        <taxon>Eukaryota</taxon>
        <taxon>Fungi</taxon>
        <taxon>Dikarya</taxon>
        <taxon>Ascomycota</taxon>
        <taxon>Pezizomycotina</taxon>
        <taxon>Sordariomycetes</taxon>
        <taxon>Hypocreomycetidae</taxon>
        <taxon>Hypocreales</taxon>
        <taxon>Stachybotryaceae</taxon>
        <taxon>Stachybotrys</taxon>
    </lineage>
</organism>
<evidence type="ECO:0000313" key="2">
    <source>
        <dbReference type="Proteomes" id="UP000028045"/>
    </source>
</evidence>
<dbReference type="HOGENOM" id="CLU_2575410_0_0_1"/>
<evidence type="ECO:0000313" key="1">
    <source>
        <dbReference type="EMBL" id="KEY70813.1"/>
    </source>
</evidence>
<dbReference type="Proteomes" id="UP000028045">
    <property type="component" value="Unassembled WGS sequence"/>
</dbReference>
<reference evidence="1 2" key="1">
    <citation type="journal article" date="2014" name="BMC Genomics">
        <title>Comparative genome sequencing reveals chemotype-specific gene clusters in the toxigenic black mold Stachybotrys.</title>
        <authorList>
            <person name="Semeiks J."/>
            <person name="Borek D."/>
            <person name="Otwinowski Z."/>
            <person name="Grishin N.V."/>
        </authorList>
    </citation>
    <scope>NUCLEOTIDE SEQUENCE [LARGE SCALE GENOMIC DNA]</scope>
    <source>
        <strain evidence="2">CBS 109288 / IBT 7711</strain>
    </source>
</reference>
<dbReference type="OrthoDB" id="2326446at2759"/>